<feature type="transmembrane region" description="Helical" evidence="1">
    <location>
        <begin position="84"/>
        <end position="101"/>
    </location>
</feature>
<sequence>MFLAAGLLLVAGCLVPNRWLPVRMPNDKLLHFGAFAVLGLLALRLAQGPAQALMGLAGLLVLGWAIECLQQLLPDRSFCWRDMAANAAGLAFAGLFALAYVSI</sequence>
<keyword evidence="1" id="KW-1133">Transmembrane helix</keyword>
<organism evidence="2 3">
    <name type="scientific">Pseudoduganella violacea</name>
    <dbReference type="NCBI Taxonomy" id="1715466"/>
    <lineage>
        <taxon>Bacteria</taxon>
        <taxon>Pseudomonadati</taxon>
        <taxon>Pseudomonadota</taxon>
        <taxon>Betaproteobacteria</taxon>
        <taxon>Burkholderiales</taxon>
        <taxon>Oxalobacteraceae</taxon>
        <taxon>Telluria group</taxon>
        <taxon>Pseudoduganella</taxon>
    </lineage>
</organism>
<dbReference type="AlphaFoldDB" id="A0A7W5B7X5"/>
<dbReference type="PANTHER" id="PTHR28008:SF1">
    <property type="entry name" value="DOMAIN PROTEIN, PUTATIVE (AFU_ORTHOLOGUE AFUA_3G10980)-RELATED"/>
    <property type="match status" value="1"/>
</dbReference>
<dbReference type="PANTHER" id="PTHR28008">
    <property type="entry name" value="DOMAIN PROTEIN, PUTATIVE (AFU_ORTHOLOGUE AFUA_3G10980)-RELATED"/>
    <property type="match status" value="1"/>
</dbReference>
<accession>A0A7W5B7X5</accession>
<keyword evidence="1" id="KW-0812">Transmembrane</keyword>
<feature type="transmembrane region" description="Helical" evidence="1">
    <location>
        <begin position="53"/>
        <end position="72"/>
    </location>
</feature>
<protein>
    <submittedName>
        <fullName evidence="2">VanZ family protein</fullName>
    </submittedName>
</protein>
<dbReference type="Proteomes" id="UP000541535">
    <property type="component" value="Unassembled WGS sequence"/>
</dbReference>
<evidence type="ECO:0000256" key="1">
    <source>
        <dbReference type="SAM" id="Phobius"/>
    </source>
</evidence>
<name>A0A7W5B7X5_9BURK</name>
<evidence type="ECO:0000313" key="2">
    <source>
        <dbReference type="EMBL" id="MBB3118061.1"/>
    </source>
</evidence>
<keyword evidence="1" id="KW-0472">Membrane</keyword>
<feature type="transmembrane region" description="Helical" evidence="1">
    <location>
        <begin position="29"/>
        <end position="46"/>
    </location>
</feature>
<reference evidence="2 3" key="1">
    <citation type="submission" date="2020-08" db="EMBL/GenBank/DDBJ databases">
        <title>Genomic Encyclopedia of Type Strains, Phase III (KMG-III): the genomes of soil and plant-associated and newly described type strains.</title>
        <authorList>
            <person name="Whitman W."/>
        </authorList>
    </citation>
    <scope>NUCLEOTIDE SEQUENCE [LARGE SCALE GENOMIC DNA]</scope>
    <source>
        <strain evidence="2 3">CECT 8897</strain>
    </source>
</reference>
<proteinExistence type="predicted"/>
<evidence type="ECO:0000313" key="3">
    <source>
        <dbReference type="Proteomes" id="UP000541535"/>
    </source>
</evidence>
<gene>
    <name evidence="2" type="ORF">FHS03_001087</name>
</gene>
<comment type="caution">
    <text evidence="2">The sequence shown here is derived from an EMBL/GenBank/DDBJ whole genome shotgun (WGS) entry which is preliminary data.</text>
</comment>
<keyword evidence="3" id="KW-1185">Reference proteome</keyword>
<dbReference type="RefSeq" id="WP_229426068.1">
    <property type="nucleotide sequence ID" value="NZ_JACHXD010000002.1"/>
</dbReference>
<dbReference type="EMBL" id="JACHXD010000002">
    <property type="protein sequence ID" value="MBB3118061.1"/>
    <property type="molecule type" value="Genomic_DNA"/>
</dbReference>